<name>A0A814PLE4_9BILA</name>
<organism evidence="1 2">
    <name type="scientific">Rotaria sordida</name>
    <dbReference type="NCBI Taxonomy" id="392033"/>
    <lineage>
        <taxon>Eukaryota</taxon>
        <taxon>Metazoa</taxon>
        <taxon>Spiralia</taxon>
        <taxon>Gnathifera</taxon>
        <taxon>Rotifera</taxon>
        <taxon>Eurotatoria</taxon>
        <taxon>Bdelloidea</taxon>
        <taxon>Philodinida</taxon>
        <taxon>Philodinidae</taxon>
        <taxon>Rotaria</taxon>
    </lineage>
</organism>
<reference evidence="1" key="1">
    <citation type="submission" date="2021-02" db="EMBL/GenBank/DDBJ databases">
        <authorList>
            <person name="Nowell W R."/>
        </authorList>
    </citation>
    <scope>NUCLEOTIDE SEQUENCE</scope>
</reference>
<dbReference type="Proteomes" id="UP000663889">
    <property type="component" value="Unassembled WGS sequence"/>
</dbReference>
<sequence length="70" mass="8338">MISSLHRNSIVRRLVTKHIKKVNRNTNLKLPIVLVKLDSDQMIYDISFYEHLKQHSNIISVYTLVDYQQQ</sequence>
<evidence type="ECO:0000313" key="2">
    <source>
        <dbReference type="Proteomes" id="UP000663889"/>
    </source>
</evidence>
<evidence type="ECO:0000313" key="1">
    <source>
        <dbReference type="EMBL" id="CAF1107622.1"/>
    </source>
</evidence>
<accession>A0A814PLE4</accession>
<protein>
    <submittedName>
        <fullName evidence="1">Uncharacterized protein</fullName>
    </submittedName>
</protein>
<dbReference type="AlphaFoldDB" id="A0A814PLE4"/>
<dbReference type="EMBL" id="CAJNOU010000879">
    <property type="protein sequence ID" value="CAF1107622.1"/>
    <property type="molecule type" value="Genomic_DNA"/>
</dbReference>
<gene>
    <name evidence="1" type="ORF">SEV965_LOCUS16213</name>
</gene>
<comment type="caution">
    <text evidence="1">The sequence shown here is derived from an EMBL/GenBank/DDBJ whole genome shotgun (WGS) entry which is preliminary data.</text>
</comment>
<proteinExistence type="predicted"/>